<dbReference type="InterPro" id="IPR014030">
    <property type="entry name" value="Ketoacyl_synth_N"/>
</dbReference>
<dbReference type="Proteomes" id="UP000093226">
    <property type="component" value="Unassembled WGS sequence"/>
</dbReference>
<gene>
    <name evidence="5" type="ORF">FBGL_10060</name>
    <name evidence="6" type="ORF">SAMN05192550_0356</name>
</gene>
<evidence type="ECO:0000259" key="4">
    <source>
        <dbReference type="PROSITE" id="PS52004"/>
    </source>
</evidence>
<keyword evidence="2 3" id="KW-0808">Transferase</keyword>
<dbReference type="InterPro" id="IPR020841">
    <property type="entry name" value="PKS_Beta-ketoAc_synthase_dom"/>
</dbReference>
<feature type="domain" description="Ketosynthase family 3 (KS3)" evidence="4">
    <location>
        <begin position="2"/>
        <end position="384"/>
    </location>
</feature>
<sequence length="384" mass="41507">MSTIISITALASISPLGNDPKAIWENYLSEKHFFSKKKLDNQETWVASLDDVSKEIISELQASDVKYKSLDNSVLYAMVASRQAVKNAGWDKNSVFGINIGSSRGATDLFERHFQEYLETGKAQTLASPTTTLGNISSWVGHDLQSTGPEISHSITCSTALHSLLNGVAWLRAGMADKFLVGGSEAPLTDFTIGQMRALKIYSHSEEAYPNQALNLDKKLNSMILGEGASVCCLEIGKKENALAFIEGIGYATEILEHNISISAEATCFQKSMKMALQNTNPDEVDAIVMHAPGTKAGDLTEYKAIQKIFGDSLPLLTTNKWKIGHTFGASGILSVELAILMMQHNQFIGVPFAKAQTQTKSIKKVLVNAVGFGGNAVSVLLSV</sequence>
<dbReference type="OrthoDB" id="1141849at2"/>
<dbReference type="Pfam" id="PF00109">
    <property type="entry name" value="ketoacyl-synt"/>
    <property type="match status" value="1"/>
</dbReference>
<protein>
    <submittedName>
        <fullName evidence="6">3-oxoacyl-(Acyl-carrier-protein) synthase</fullName>
    </submittedName>
    <submittedName>
        <fullName evidence="5">Beta-ketoacyl synthase</fullName>
    </submittedName>
</protein>
<keyword evidence="8" id="KW-1185">Reference proteome</keyword>
<reference evidence="5" key="2">
    <citation type="submission" date="2016-03" db="EMBL/GenBank/DDBJ databases">
        <authorList>
            <person name="Ploux O."/>
        </authorList>
    </citation>
    <scope>NUCLEOTIDE SEQUENCE</scope>
    <source>
        <strain evidence="5">NBRC 105008</strain>
    </source>
</reference>
<accession>A0A1B9DPH6</accession>
<comment type="caution">
    <text evidence="5">The sequence shown here is derived from an EMBL/GenBank/DDBJ whole genome shotgun (WGS) entry which is preliminary data.</text>
</comment>
<dbReference type="Pfam" id="PF02801">
    <property type="entry name" value="Ketoacyl-synt_C"/>
    <property type="match status" value="1"/>
</dbReference>
<evidence type="ECO:0000256" key="2">
    <source>
        <dbReference type="ARBA" id="ARBA00022679"/>
    </source>
</evidence>
<proteinExistence type="inferred from homology"/>
<dbReference type="InterPro" id="IPR014031">
    <property type="entry name" value="Ketoacyl_synth_C"/>
</dbReference>
<dbReference type="InterPro" id="IPR016039">
    <property type="entry name" value="Thiolase-like"/>
</dbReference>
<organism evidence="5 7">
    <name type="scientific">Flavobacterium glycines</name>
    <dbReference type="NCBI Taxonomy" id="551990"/>
    <lineage>
        <taxon>Bacteria</taxon>
        <taxon>Pseudomonadati</taxon>
        <taxon>Bacteroidota</taxon>
        <taxon>Flavobacteriia</taxon>
        <taxon>Flavobacteriales</taxon>
        <taxon>Flavobacteriaceae</taxon>
        <taxon>Flavobacterium</taxon>
    </lineage>
</organism>
<dbReference type="Gene3D" id="3.40.47.10">
    <property type="match status" value="1"/>
</dbReference>
<dbReference type="PANTHER" id="PTHR11712">
    <property type="entry name" value="POLYKETIDE SYNTHASE-RELATED"/>
    <property type="match status" value="1"/>
</dbReference>
<evidence type="ECO:0000256" key="3">
    <source>
        <dbReference type="RuleBase" id="RU003694"/>
    </source>
</evidence>
<dbReference type="GO" id="GO:0006633">
    <property type="term" value="P:fatty acid biosynthetic process"/>
    <property type="evidence" value="ECO:0007669"/>
    <property type="project" value="TreeGrafter"/>
</dbReference>
<dbReference type="InterPro" id="IPR000794">
    <property type="entry name" value="Beta-ketoacyl_synthase"/>
</dbReference>
<dbReference type="Proteomes" id="UP000182367">
    <property type="component" value="Unassembled WGS sequence"/>
</dbReference>
<comment type="similarity">
    <text evidence="1 3">Belongs to the thiolase-like superfamily. Beta-ketoacyl-ACP synthases family.</text>
</comment>
<evidence type="ECO:0000313" key="7">
    <source>
        <dbReference type="Proteomes" id="UP000093226"/>
    </source>
</evidence>
<name>A0A1B9DPH6_9FLAO</name>
<dbReference type="STRING" id="551990.SAMN05192550_0356"/>
<dbReference type="PANTHER" id="PTHR11712:SF336">
    <property type="entry name" value="3-OXOACYL-[ACYL-CARRIER-PROTEIN] SYNTHASE, MITOCHONDRIAL"/>
    <property type="match status" value="1"/>
</dbReference>
<dbReference type="EMBL" id="FNEO01000001">
    <property type="protein sequence ID" value="SDI61578.1"/>
    <property type="molecule type" value="Genomic_DNA"/>
</dbReference>
<dbReference type="EMBL" id="LVEO01000018">
    <property type="protein sequence ID" value="OCB71571.1"/>
    <property type="molecule type" value="Genomic_DNA"/>
</dbReference>
<evidence type="ECO:0000313" key="8">
    <source>
        <dbReference type="Proteomes" id="UP000182367"/>
    </source>
</evidence>
<dbReference type="PROSITE" id="PS52004">
    <property type="entry name" value="KS3_2"/>
    <property type="match status" value="1"/>
</dbReference>
<dbReference type="GO" id="GO:0004315">
    <property type="term" value="F:3-oxoacyl-[acyl-carrier-protein] synthase activity"/>
    <property type="evidence" value="ECO:0007669"/>
    <property type="project" value="TreeGrafter"/>
</dbReference>
<dbReference type="RefSeq" id="WP_066328282.1">
    <property type="nucleotide sequence ID" value="NZ_BJVF01000001.1"/>
</dbReference>
<reference evidence="7" key="1">
    <citation type="submission" date="2016-03" db="EMBL/GenBank/DDBJ databases">
        <title>Draft genome sequence of Paenibacillus glacialis DSM 22343.</title>
        <authorList>
            <person name="Shin S.-K."/>
            <person name="Yi H."/>
        </authorList>
    </citation>
    <scope>NUCLEOTIDE SEQUENCE [LARGE SCALE GENOMIC DNA]</scope>
    <source>
        <strain evidence="7">NBRC 105008</strain>
    </source>
</reference>
<dbReference type="SUPFAM" id="SSF53901">
    <property type="entry name" value="Thiolase-like"/>
    <property type="match status" value="1"/>
</dbReference>
<evidence type="ECO:0000313" key="5">
    <source>
        <dbReference type="EMBL" id="OCB71571.1"/>
    </source>
</evidence>
<evidence type="ECO:0000256" key="1">
    <source>
        <dbReference type="ARBA" id="ARBA00008467"/>
    </source>
</evidence>
<dbReference type="AlphaFoldDB" id="A0A1B9DPH6"/>
<dbReference type="SMART" id="SM00825">
    <property type="entry name" value="PKS_KS"/>
    <property type="match status" value="1"/>
</dbReference>
<reference evidence="6 8" key="3">
    <citation type="submission" date="2016-10" db="EMBL/GenBank/DDBJ databases">
        <authorList>
            <person name="Varghese N."/>
            <person name="Submissions S."/>
        </authorList>
    </citation>
    <scope>NUCLEOTIDE SEQUENCE [LARGE SCALE GENOMIC DNA]</scope>
    <source>
        <strain evidence="6 8">Gm-149</strain>
    </source>
</reference>
<evidence type="ECO:0000313" key="6">
    <source>
        <dbReference type="EMBL" id="SDI61578.1"/>
    </source>
</evidence>